<proteinExistence type="predicted"/>
<keyword evidence="1" id="KW-1133">Transmembrane helix</keyword>
<evidence type="ECO:0000256" key="1">
    <source>
        <dbReference type="SAM" id="Phobius"/>
    </source>
</evidence>
<keyword evidence="1" id="KW-0472">Membrane</keyword>
<evidence type="ECO:0000313" key="3">
    <source>
        <dbReference type="EMBL" id="UOE41916.1"/>
    </source>
</evidence>
<accession>A0ABY4BRU5</accession>
<name>A0ABY4BRU5_9FLAO</name>
<gene>
    <name evidence="3" type="ORF">MTP09_04590</name>
</gene>
<dbReference type="SUPFAM" id="SSF74653">
    <property type="entry name" value="TolA/TonB C-terminal domain"/>
    <property type="match status" value="1"/>
</dbReference>
<protein>
    <submittedName>
        <fullName evidence="3">Energy transducer TonB</fullName>
    </submittedName>
</protein>
<dbReference type="InterPro" id="IPR037682">
    <property type="entry name" value="TonB_C"/>
</dbReference>
<reference evidence="3 4" key="1">
    <citation type="submission" date="2022-03" db="EMBL/GenBank/DDBJ databases">
        <title>Chryseobacterium sp. isolated from particulate matters in swine house.</title>
        <authorList>
            <person name="Won M."/>
            <person name="Kim S.-J."/>
            <person name="Kwon S.-W."/>
        </authorList>
    </citation>
    <scope>NUCLEOTIDE SEQUENCE [LARGE SCALE GENOMIC DNA]</scope>
    <source>
        <strain evidence="3 4">SC2-2</strain>
    </source>
</reference>
<feature type="transmembrane region" description="Helical" evidence="1">
    <location>
        <begin position="40"/>
        <end position="61"/>
    </location>
</feature>
<feature type="domain" description="TonB C-terminal" evidence="2">
    <location>
        <begin position="218"/>
        <end position="275"/>
    </location>
</feature>
<sequence length="280" mass="30691">MKNLLQNEKNNFDEILFQGRNKDYGAYVIRAEYSQTITKAMFAGIALFAAVAVTPLLINAFKAPVEVPAERGTEHILKRIEIPQDPPEKEPEIVKPVVPLKPAENTVKIEIPTPVRNAVKETPAPKQSVIKDSKIGHENIVGTTPATTYTPPAEVGPVEVIAPPATVPIEKPKPVDNTPKTTVDVSADFIGGINAFRNKVVSNFDTSAMDGIGELVKTTVMFIVERDGTISDIKASGPNPTFNREAERTIRSVKGKWTPAKLDGENVRSYFKFPISMQFE</sequence>
<keyword evidence="4" id="KW-1185">Reference proteome</keyword>
<evidence type="ECO:0000313" key="4">
    <source>
        <dbReference type="Proteomes" id="UP000831460"/>
    </source>
</evidence>
<evidence type="ECO:0000259" key="2">
    <source>
        <dbReference type="Pfam" id="PF03544"/>
    </source>
</evidence>
<dbReference type="Proteomes" id="UP000831460">
    <property type="component" value="Chromosome"/>
</dbReference>
<organism evidence="3 4">
    <name type="scientific">Chryseobacterium suipulveris</name>
    <dbReference type="NCBI Taxonomy" id="2929800"/>
    <lineage>
        <taxon>Bacteria</taxon>
        <taxon>Pseudomonadati</taxon>
        <taxon>Bacteroidota</taxon>
        <taxon>Flavobacteriia</taxon>
        <taxon>Flavobacteriales</taxon>
        <taxon>Weeksellaceae</taxon>
        <taxon>Chryseobacterium group</taxon>
        <taxon>Chryseobacterium</taxon>
    </lineage>
</organism>
<keyword evidence="1" id="KW-0812">Transmembrane</keyword>
<dbReference type="RefSeq" id="WP_243550826.1">
    <property type="nucleotide sequence ID" value="NZ_CP094532.1"/>
</dbReference>
<dbReference type="EMBL" id="CP094532">
    <property type="protein sequence ID" value="UOE41916.1"/>
    <property type="molecule type" value="Genomic_DNA"/>
</dbReference>
<dbReference type="Pfam" id="PF03544">
    <property type="entry name" value="TonB_C"/>
    <property type="match status" value="1"/>
</dbReference>
<dbReference type="Gene3D" id="3.30.1150.10">
    <property type="match status" value="1"/>
</dbReference>